<dbReference type="RefSeq" id="WP_091366462.1">
    <property type="nucleotide sequence ID" value="NZ_FMZF01000003.1"/>
</dbReference>
<reference evidence="2" key="1">
    <citation type="submission" date="2016-10" db="EMBL/GenBank/DDBJ databases">
        <authorList>
            <person name="Varghese N."/>
            <person name="Submissions S."/>
        </authorList>
    </citation>
    <scope>NUCLEOTIDE SEQUENCE [LARGE SCALE GENOMIC DNA]</scope>
    <source>
        <strain evidence="2">DSM 45421</strain>
    </source>
</reference>
<keyword evidence="2" id="KW-1185">Reference proteome</keyword>
<evidence type="ECO:0000313" key="2">
    <source>
        <dbReference type="Proteomes" id="UP000199416"/>
    </source>
</evidence>
<sequence length="206" mass="22646">MYARSTTLNGAPMTIDDGIAYVCDEVMPAVTAMPGCVGLSMLADRESGRCIVTSSWHDAEAMRASAEGVRGLRERAASIFGGPPEVHDWEVAVMHRRSEAPSGACTRVTWTKADPGQVDRVLDAYRSVMVPRMEDYAGFCSVSLFLDRAQGLSASAVTFEDRDCMEASRTHARASRDDFARLMRIEITDHDEFDLVLAHLRVPETV</sequence>
<protein>
    <recommendedName>
        <fullName evidence="3">Antibiotic biosynthesis monooxygenase</fullName>
    </recommendedName>
</protein>
<name>A0A1G6PI51_9ACTN</name>
<accession>A0A1G6PI51</accession>
<evidence type="ECO:0000313" key="1">
    <source>
        <dbReference type="EMBL" id="SDC79097.1"/>
    </source>
</evidence>
<dbReference type="OrthoDB" id="5182530at2"/>
<dbReference type="SUPFAM" id="SSF54909">
    <property type="entry name" value="Dimeric alpha+beta barrel"/>
    <property type="match status" value="2"/>
</dbReference>
<dbReference type="Proteomes" id="UP000199416">
    <property type="component" value="Unassembled WGS sequence"/>
</dbReference>
<organism evidence="1 2">
    <name type="scientific">Geodermatophilus telluris</name>
    <dbReference type="NCBI Taxonomy" id="1190417"/>
    <lineage>
        <taxon>Bacteria</taxon>
        <taxon>Bacillati</taxon>
        <taxon>Actinomycetota</taxon>
        <taxon>Actinomycetes</taxon>
        <taxon>Geodermatophilales</taxon>
        <taxon>Geodermatophilaceae</taxon>
        <taxon>Geodermatophilus</taxon>
    </lineage>
</organism>
<evidence type="ECO:0008006" key="3">
    <source>
        <dbReference type="Google" id="ProtNLM"/>
    </source>
</evidence>
<dbReference type="EMBL" id="FMZF01000003">
    <property type="protein sequence ID" value="SDC79097.1"/>
    <property type="molecule type" value="Genomic_DNA"/>
</dbReference>
<proteinExistence type="predicted"/>
<dbReference type="AlphaFoldDB" id="A0A1G6PI51"/>
<gene>
    <name evidence="1" type="ORF">SAMN05660690_2565</name>
</gene>
<dbReference type="InterPro" id="IPR011008">
    <property type="entry name" value="Dimeric_a/b-barrel"/>
</dbReference>
<dbReference type="STRING" id="1190417.SAMN05660690_2565"/>